<feature type="region of interest" description="Disordered" evidence="1">
    <location>
        <begin position="308"/>
        <end position="332"/>
    </location>
</feature>
<dbReference type="InterPro" id="IPR027450">
    <property type="entry name" value="AlkB-like"/>
</dbReference>
<organism evidence="3 4">
    <name type="scientific">Symbiodinium necroappetens</name>
    <dbReference type="NCBI Taxonomy" id="1628268"/>
    <lineage>
        <taxon>Eukaryota</taxon>
        <taxon>Sar</taxon>
        <taxon>Alveolata</taxon>
        <taxon>Dinophyceae</taxon>
        <taxon>Suessiales</taxon>
        <taxon>Symbiodiniaceae</taxon>
        <taxon>Symbiodinium</taxon>
    </lineage>
</organism>
<dbReference type="Gene3D" id="2.60.120.590">
    <property type="entry name" value="Alpha-ketoglutarate-dependent dioxygenase AlkB-like"/>
    <property type="match status" value="1"/>
</dbReference>
<dbReference type="AlphaFoldDB" id="A0A812KM00"/>
<evidence type="ECO:0000256" key="1">
    <source>
        <dbReference type="SAM" id="MobiDB-lite"/>
    </source>
</evidence>
<comment type="caution">
    <text evidence="3">The sequence shown here is derived from an EMBL/GenBank/DDBJ whole genome shotgun (WGS) entry which is preliminary data.</text>
</comment>
<keyword evidence="4" id="KW-1185">Reference proteome</keyword>
<dbReference type="EMBL" id="CAJNJA010007586">
    <property type="protein sequence ID" value="CAE7226552.1"/>
    <property type="molecule type" value="Genomic_DNA"/>
</dbReference>
<dbReference type="GO" id="GO:0070988">
    <property type="term" value="P:demethylation"/>
    <property type="evidence" value="ECO:0007669"/>
    <property type="project" value="InterPro"/>
</dbReference>
<accession>A0A812KM00</accession>
<sequence>MGHTPSTMIGPSLLTTVASPVRRPSLVSNAAAQQRHTLAARQARCHVSPLTAAVFPLLCASGAGASRCSRGPRLQRRCTRTAQAPLSVEEAAKQVKGLHLYPDFLSEAEGRELADFLDQGEPEWSQEQFGVPTLYRVKHFGVLGSLRPRMVRLPDPKLGEVDLPCDGILGLVSQRLSQQGLPWSGCLKGFVPNEANVNDYSRDDSRLLLHWDDRGLYEECVCSVTVMGDCVMTFQMGGRSNLSAPSSKTTGADAPVVRVAIPPRSLLVLRGSARYEWQHGIPEPEDFLSDRRMAIIFRRVKGVPQAVKASRDSDSLAEKPAEAGGRRRPDAAPCHAMVISTNWPDPDVSAAGRVTAGRLHLLRSFCSLESGNPVSFASPARPGNSQGKLSAANEVKCFRIKSNDEASVVAALESSGDPELVVFDGFNAEERFGHYVRKRQPDAMRVLDMQDFHALRLGRERLIAGGADAGAIASYRPKASDEDLQRELASIHRCDAILAISEDERALLVETYGVPRWKVTAAPFGFARPSRVLPSYQRRQGAMFIGNWRHRPNRDCAKWLIQEVWPLVRQRLPDLELSVYGANQTPEDAALTQESLGAYVRGYCRSVKKAMQQHHLLVAPLRYGAGVKGKVLEAMQHGLVVVTTPVGVEGIAAPDDFPGYVVETGGEDAEAFAEGIVKALRDPAQWEVQQQRAAALLAERFDENRLEEKLRDFLSERWQQLETDRQRDYVGQMLWHSSLRSTELMAKYIATKEQARSLQQSLDQAGTT</sequence>
<evidence type="ECO:0000313" key="4">
    <source>
        <dbReference type="Proteomes" id="UP000601435"/>
    </source>
</evidence>
<feature type="compositionally biased region" description="Basic and acidic residues" evidence="1">
    <location>
        <begin position="309"/>
        <end position="330"/>
    </location>
</feature>
<feature type="domain" description="Alpha-ketoglutarate-dependent dioxygenase AlkB-like" evidence="2">
    <location>
        <begin position="97"/>
        <end position="298"/>
    </location>
</feature>
<evidence type="ECO:0000313" key="3">
    <source>
        <dbReference type="EMBL" id="CAE7226552.1"/>
    </source>
</evidence>
<dbReference type="SUPFAM" id="SSF53756">
    <property type="entry name" value="UDP-Glycosyltransferase/glycogen phosphorylase"/>
    <property type="match status" value="1"/>
</dbReference>
<dbReference type="PANTHER" id="PTHR12463:SF1">
    <property type="entry name" value="2-OXOGLUTARATE AND FE-DEPENDENT OXYGENASE FAMILY PROTEIN"/>
    <property type="match status" value="1"/>
</dbReference>
<dbReference type="Gene3D" id="3.40.50.2000">
    <property type="entry name" value="Glycogen Phosphorylase B"/>
    <property type="match status" value="1"/>
</dbReference>
<evidence type="ECO:0000259" key="2">
    <source>
        <dbReference type="Pfam" id="PF13532"/>
    </source>
</evidence>
<dbReference type="CDD" id="cd03801">
    <property type="entry name" value="GT4_PimA-like"/>
    <property type="match status" value="1"/>
</dbReference>
<dbReference type="GO" id="GO:0032451">
    <property type="term" value="F:demethylase activity"/>
    <property type="evidence" value="ECO:0007669"/>
    <property type="project" value="TreeGrafter"/>
</dbReference>
<dbReference type="GO" id="GO:0016491">
    <property type="term" value="F:oxidoreductase activity"/>
    <property type="evidence" value="ECO:0007669"/>
    <property type="project" value="TreeGrafter"/>
</dbReference>
<name>A0A812KM00_9DINO</name>
<protein>
    <submittedName>
        <fullName evidence="3">ALKBH8 protein</fullName>
    </submittedName>
</protein>
<dbReference type="SUPFAM" id="SSF51197">
    <property type="entry name" value="Clavaminate synthase-like"/>
    <property type="match status" value="1"/>
</dbReference>
<dbReference type="PANTHER" id="PTHR12463">
    <property type="entry name" value="OXYGENASE-RELATED"/>
    <property type="match status" value="1"/>
</dbReference>
<reference evidence="3" key="1">
    <citation type="submission" date="2021-02" db="EMBL/GenBank/DDBJ databases">
        <authorList>
            <person name="Dougan E. K."/>
            <person name="Rhodes N."/>
            <person name="Thang M."/>
            <person name="Chan C."/>
        </authorList>
    </citation>
    <scope>NUCLEOTIDE SEQUENCE</scope>
</reference>
<dbReference type="OrthoDB" id="426882at2759"/>
<dbReference type="Proteomes" id="UP000601435">
    <property type="component" value="Unassembled WGS sequence"/>
</dbReference>
<gene>
    <name evidence="3" type="primary">ALKBH8</name>
    <name evidence="3" type="ORF">SNEC2469_LOCUS3234</name>
</gene>
<dbReference type="Pfam" id="PF13532">
    <property type="entry name" value="2OG-FeII_Oxy_2"/>
    <property type="match status" value="1"/>
</dbReference>
<dbReference type="Pfam" id="PF13692">
    <property type="entry name" value="Glyco_trans_1_4"/>
    <property type="match status" value="1"/>
</dbReference>
<dbReference type="InterPro" id="IPR032857">
    <property type="entry name" value="ALKBH4"/>
</dbReference>
<proteinExistence type="predicted"/>
<dbReference type="InterPro" id="IPR037151">
    <property type="entry name" value="AlkB-like_sf"/>
</dbReference>